<proteinExistence type="predicted"/>
<reference evidence="9" key="1">
    <citation type="submission" date="2018-06" db="EMBL/GenBank/DDBJ databases">
        <authorList>
            <consortium name="Pathogen Informatics"/>
            <person name="Doyle S."/>
        </authorList>
    </citation>
    <scope>NUCLEOTIDE SEQUENCE [LARGE SCALE GENOMIC DNA]</scope>
    <source>
        <strain evidence="9">NCTC12218</strain>
    </source>
</reference>
<dbReference type="InterPro" id="IPR011701">
    <property type="entry name" value="MFS"/>
</dbReference>
<dbReference type="EMBL" id="UHEF01000003">
    <property type="protein sequence ID" value="SUN32427.1"/>
    <property type="molecule type" value="Genomic_DNA"/>
</dbReference>
<evidence type="ECO:0000256" key="6">
    <source>
        <dbReference type="ARBA" id="ARBA00023136"/>
    </source>
</evidence>
<protein>
    <submittedName>
        <fullName evidence="9">Chloramphenicol resistance protein</fullName>
    </submittedName>
</protein>
<keyword evidence="2" id="KW-0813">Transport</keyword>
<dbReference type="PANTHER" id="PTHR43124">
    <property type="entry name" value="PURINE EFFLUX PUMP PBUE"/>
    <property type="match status" value="1"/>
</dbReference>
<dbReference type="InterPro" id="IPR050189">
    <property type="entry name" value="MFS_Efflux_Transporters"/>
</dbReference>
<comment type="caution">
    <text evidence="9">The sequence shown here is derived from an EMBL/GenBank/DDBJ whole genome shotgun (WGS) entry which is preliminary data.</text>
</comment>
<sequence length="238" mass="26305">MSIMRLFTFILSIFIVGMVEMMVAGIMNLMSQDLHVSEAVVGQLVTMYALTFAICGPILVKLTNRFSSRPVLLWTLLIFIIGNGIIAVAPNFSILVVGRIISSAAAALIIVKVLAITAMLSAPKNRGKMIGLVYTGFSGANVFGVPIGTVIGDLVGWRYTFLFLIIVSIIVGFLMMIYLPKDQEIQRGPVNHEAPSHENHVTSKILRPAEVAKYFNYYVFSIDCKLSDIRLYKSTYFI</sequence>
<keyword evidence="4 7" id="KW-0812">Transmembrane</keyword>
<keyword evidence="6 7" id="KW-0472">Membrane</keyword>
<evidence type="ECO:0000256" key="5">
    <source>
        <dbReference type="ARBA" id="ARBA00022989"/>
    </source>
</evidence>
<keyword evidence="5 7" id="KW-1133">Transmembrane helix</keyword>
<dbReference type="Gene3D" id="1.20.1250.20">
    <property type="entry name" value="MFS general substrate transporter like domains"/>
    <property type="match status" value="1"/>
</dbReference>
<evidence type="ECO:0000259" key="8">
    <source>
        <dbReference type="PROSITE" id="PS50850"/>
    </source>
</evidence>
<dbReference type="PANTHER" id="PTHR43124:SF8">
    <property type="entry name" value="INNER MEMBRANE TRANSPORT PROTEIN YDHP"/>
    <property type="match status" value="1"/>
</dbReference>
<evidence type="ECO:0000256" key="1">
    <source>
        <dbReference type="ARBA" id="ARBA00004651"/>
    </source>
</evidence>
<organism evidence="9">
    <name type="scientific">Staphylococcus schleiferi</name>
    <dbReference type="NCBI Taxonomy" id="1295"/>
    <lineage>
        <taxon>Bacteria</taxon>
        <taxon>Bacillati</taxon>
        <taxon>Bacillota</taxon>
        <taxon>Bacilli</taxon>
        <taxon>Bacillales</taxon>
        <taxon>Staphylococcaceae</taxon>
        <taxon>Staphylococcus</taxon>
    </lineage>
</organism>
<dbReference type="SUPFAM" id="SSF103473">
    <property type="entry name" value="MFS general substrate transporter"/>
    <property type="match status" value="1"/>
</dbReference>
<feature type="transmembrane region" description="Helical" evidence="7">
    <location>
        <begin position="157"/>
        <end position="179"/>
    </location>
</feature>
<feature type="transmembrane region" description="Helical" evidence="7">
    <location>
        <begin position="7"/>
        <end position="27"/>
    </location>
</feature>
<dbReference type="GO" id="GO:0022857">
    <property type="term" value="F:transmembrane transporter activity"/>
    <property type="evidence" value="ECO:0007669"/>
    <property type="project" value="InterPro"/>
</dbReference>
<dbReference type="InterPro" id="IPR020846">
    <property type="entry name" value="MFS_dom"/>
</dbReference>
<dbReference type="CDD" id="cd17324">
    <property type="entry name" value="MFS_NepI_like"/>
    <property type="match status" value="1"/>
</dbReference>
<feature type="transmembrane region" description="Helical" evidence="7">
    <location>
        <begin position="72"/>
        <end position="94"/>
    </location>
</feature>
<feature type="domain" description="Major facilitator superfamily (MFS) profile" evidence="8">
    <location>
        <begin position="5"/>
        <end position="238"/>
    </location>
</feature>
<accession>A0A7Z7R0J1</accession>
<feature type="transmembrane region" description="Helical" evidence="7">
    <location>
        <begin position="39"/>
        <end position="60"/>
    </location>
</feature>
<evidence type="ECO:0000256" key="4">
    <source>
        <dbReference type="ARBA" id="ARBA00022692"/>
    </source>
</evidence>
<feature type="transmembrane region" description="Helical" evidence="7">
    <location>
        <begin position="132"/>
        <end position="151"/>
    </location>
</feature>
<gene>
    <name evidence="9" type="primary">pbuE_5</name>
    <name evidence="9" type="ORF">NCTC12218_05129</name>
</gene>
<dbReference type="Pfam" id="PF07690">
    <property type="entry name" value="MFS_1"/>
    <property type="match status" value="1"/>
</dbReference>
<evidence type="ECO:0000256" key="7">
    <source>
        <dbReference type="SAM" id="Phobius"/>
    </source>
</evidence>
<dbReference type="PROSITE" id="PS50850">
    <property type="entry name" value="MFS"/>
    <property type="match status" value="1"/>
</dbReference>
<comment type="subcellular location">
    <subcellularLocation>
        <location evidence="1">Cell membrane</location>
        <topology evidence="1">Multi-pass membrane protein</topology>
    </subcellularLocation>
</comment>
<dbReference type="GO" id="GO:0005886">
    <property type="term" value="C:plasma membrane"/>
    <property type="evidence" value="ECO:0007669"/>
    <property type="project" value="UniProtKB-SubCell"/>
</dbReference>
<dbReference type="AlphaFoldDB" id="A0A7Z7R0J1"/>
<evidence type="ECO:0000256" key="2">
    <source>
        <dbReference type="ARBA" id="ARBA00022448"/>
    </source>
</evidence>
<name>A0A7Z7R0J1_STASC</name>
<keyword evidence="3" id="KW-1003">Cell membrane</keyword>
<feature type="transmembrane region" description="Helical" evidence="7">
    <location>
        <begin position="100"/>
        <end position="120"/>
    </location>
</feature>
<evidence type="ECO:0000313" key="9">
    <source>
        <dbReference type="EMBL" id="SUN32427.1"/>
    </source>
</evidence>
<evidence type="ECO:0000256" key="3">
    <source>
        <dbReference type="ARBA" id="ARBA00022475"/>
    </source>
</evidence>
<dbReference type="InterPro" id="IPR036259">
    <property type="entry name" value="MFS_trans_sf"/>
</dbReference>